<keyword evidence="1" id="KW-0812">Transmembrane</keyword>
<feature type="transmembrane region" description="Helical" evidence="1">
    <location>
        <begin position="9"/>
        <end position="28"/>
    </location>
</feature>
<protein>
    <submittedName>
        <fullName evidence="2">Uncharacterized protein</fullName>
    </submittedName>
</protein>
<dbReference type="Proteomes" id="UP001596445">
    <property type="component" value="Unassembled WGS sequence"/>
</dbReference>
<accession>A0ABD5W5X8</accession>
<evidence type="ECO:0000313" key="3">
    <source>
        <dbReference type="Proteomes" id="UP001596445"/>
    </source>
</evidence>
<keyword evidence="1" id="KW-0472">Membrane</keyword>
<evidence type="ECO:0000256" key="1">
    <source>
        <dbReference type="SAM" id="Phobius"/>
    </source>
</evidence>
<sequence>MVGEIQRTIAVWTVLLVPFVLLALYLYANGELTPRFVAFYWFPAAVLTLIGTLPTPWSVLQALAIPG</sequence>
<comment type="caution">
    <text evidence="2">The sequence shown here is derived from an EMBL/GenBank/DDBJ whole genome shotgun (WGS) entry which is preliminary data.</text>
</comment>
<dbReference type="RefSeq" id="WP_267162357.1">
    <property type="nucleotide sequence ID" value="NZ_CP112972.1"/>
</dbReference>
<evidence type="ECO:0000313" key="2">
    <source>
        <dbReference type="EMBL" id="MFC7059576.1"/>
    </source>
</evidence>
<proteinExistence type="predicted"/>
<name>A0ABD5W5X8_9EURY</name>
<dbReference type="AlphaFoldDB" id="A0ABD5W5X8"/>
<keyword evidence="3" id="KW-1185">Reference proteome</keyword>
<keyword evidence="1" id="KW-1133">Transmembrane helix</keyword>
<feature type="transmembrane region" description="Helical" evidence="1">
    <location>
        <begin position="40"/>
        <end position="65"/>
    </location>
</feature>
<dbReference type="GeneID" id="76631749"/>
<organism evidence="2 3">
    <name type="scientific">Halovenus salina</name>
    <dbReference type="NCBI Taxonomy" id="1510225"/>
    <lineage>
        <taxon>Archaea</taxon>
        <taxon>Methanobacteriati</taxon>
        <taxon>Methanobacteriota</taxon>
        <taxon>Stenosarchaea group</taxon>
        <taxon>Halobacteria</taxon>
        <taxon>Halobacteriales</taxon>
        <taxon>Haloarculaceae</taxon>
        <taxon>Halovenus</taxon>
    </lineage>
</organism>
<gene>
    <name evidence="2" type="ORF">ACFQQG_17040</name>
</gene>
<dbReference type="EMBL" id="JBHSZI010000001">
    <property type="protein sequence ID" value="MFC7059576.1"/>
    <property type="molecule type" value="Genomic_DNA"/>
</dbReference>
<reference evidence="2 3" key="1">
    <citation type="journal article" date="2019" name="Int. J. Syst. Evol. Microbiol.">
        <title>The Global Catalogue of Microorganisms (GCM) 10K type strain sequencing project: providing services to taxonomists for standard genome sequencing and annotation.</title>
        <authorList>
            <consortium name="The Broad Institute Genomics Platform"/>
            <consortium name="The Broad Institute Genome Sequencing Center for Infectious Disease"/>
            <person name="Wu L."/>
            <person name="Ma J."/>
        </authorList>
    </citation>
    <scope>NUCLEOTIDE SEQUENCE [LARGE SCALE GENOMIC DNA]</scope>
    <source>
        <strain evidence="2 3">JCM 30072</strain>
    </source>
</reference>